<evidence type="ECO:0000313" key="3">
    <source>
        <dbReference type="EMBL" id="OGD54169.1"/>
    </source>
</evidence>
<dbReference type="Gene3D" id="3.40.1440.10">
    <property type="entry name" value="GIY-YIG endonuclease"/>
    <property type="match status" value="1"/>
</dbReference>
<organism evidence="3 4">
    <name type="scientific">Candidatus Beckwithbacteria bacterium RBG_13_35_6</name>
    <dbReference type="NCBI Taxonomy" id="1797456"/>
    <lineage>
        <taxon>Bacteria</taxon>
        <taxon>Candidatus Beckwithiibacteriota</taxon>
    </lineage>
</organism>
<dbReference type="SUPFAM" id="SSF82771">
    <property type="entry name" value="GIY-YIG endonuclease"/>
    <property type="match status" value="1"/>
</dbReference>
<accession>A0A1F5DG43</accession>
<dbReference type="Proteomes" id="UP000178758">
    <property type="component" value="Unassembled WGS sequence"/>
</dbReference>
<dbReference type="InterPro" id="IPR050190">
    <property type="entry name" value="UPF0213_domain"/>
</dbReference>
<dbReference type="AlphaFoldDB" id="A0A1F5DG43"/>
<dbReference type="CDD" id="cd10449">
    <property type="entry name" value="GIY-YIG_SLX1_like"/>
    <property type="match status" value="1"/>
</dbReference>
<dbReference type="InterPro" id="IPR000305">
    <property type="entry name" value="GIY-YIG_endonuc"/>
</dbReference>
<sequence>MFFVYVLKSQSNRDIYIGYSTNLKIRFEAHKLGKVKSTKAYKPWILIYYEAYRSKKDATKREKELKMHAAKRFLTDHLTESLVI</sequence>
<evidence type="ECO:0000259" key="2">
    <source>
        <dbReference type="PROSITE" id="PS50164"/>
    </source>
</evidence>
<comment type="similarity">
    <text evidence="1">Belongs to the UPF0213 family.</text>
</comment>
<gene>
    <name evidence="3" type="ORF">A3J78_01970</name>
</gene>
<dbReference type="PROSITE" id="PS50164">
    <property type="entry name" value="GIY_YIG"/>
    <property type="match status" value="1"/>
</dbReference>
<dbReference type="Pfam" id="PF01541">
    <property type="entry name" value="GIY-YIG"/>
    <property type="match status" value="1"/>
</dbReference>
<proteinExistence type="inferred from homology"/>
<name>A0A1F5DG43_9BACT</name>
<dbReference type="PANTHER" id="PTHR34477:SF1">
    <property type="entry name" value="UPF0213 PROTEIN YHBQ"/>
    <property type="match status" value="1"/>
</dbReference>
<dbReference type="EMBL" id="MEZJ01000018">
    <property type="protein sequence ID" value="OGD54169.1"/>
    <property type="molecule type" value="Genomic_DNA"/>
</dbReference>
<protein>
    <recommendedName>
        <fullName evidence="2">GIY-YIG domain-containing protein</fullName>
    </recommendedName>
</protein>
<dbReference type="InterPro" id="IPR035901">
    <property type="entry name" value="GIY-YIG_endonuc_sf"/>
</dbReference>
<reference evidence="3 4" key="1">
    <citation type="journal article" date="2016" name="Nat. Commun.">
        <title>Thousands of microbial genomes shed light on interconnected biogeochemical processes in an aquifer system.</title>
        <authorList>
            <person name="Anantharaman K."/>
            <person name="Brown C.T."/>
            <person name="Hug L.A."/>
            <person name="Sharon I."/>
            <person name="Castelle C.J."/>
            <person name="Probst A.J."/>
            <person name="Thomas B.C."/>
            <person name="Singh A."/>
            <person name="Wilkins M.J."/>
            <person name="Karaoz U."/>
            <person name="Brodie E.L."/>
            <person name="Williams K.H."/>
            <person name="Hubbard S.S."/>
            <person name="Banfield J.F."/>
        </authorList>
    </citation>
    <scope>NUCLEOTIDE SEQUENCE [LARGE SCALE GENOMIC DNA]</scope>
</reference>
<comment type="caution">
    <text evidence="3">The sequence shown here is derived from an EMBL/GenBank/DDBJ whole genome shotgun (WGS) entry which is preliminary data.</text>
</comment>
<evidence type="ECO:0000313" key="4">
    <source>
        <dbReference type="Proteomes" id="UP000178758"/>
    </source>
</evidence>
<feature type="domain" description="GIY-YIG" evidence="2">
    <location>
        <begin position="1"/>
        <end position="75"/>
    </location>
</feature>
<evidence type="ECO:0000256" key="1">
    <source>
        <dbReference type="ARBA" id="ARBA00007435"/>
    </source>
</evidence>
<dbReference type="PANTHER" id="PTHR34477">
    <property type="entry name" value="UPF0213 PROTEIN YHBQ"/>
    <property type="match status" value="1"/>
</dbReference>